<evidence type="ECO:0000256" key="4">
    <source>
        <dbReference type="ARBA" id="ARBA00023284"/>
    </source>
</evidence>
<dbReference type="PANTHER" id="PTHR42852">
    <property type="entry name" value="THIOL:DISULFIDE INTERCHANGE PROTEIN DSBE"/>
    <property type="match status" value="1"/>
</dbReference>
<evidence type="ECO:0000313" key="8">
    <source>
        <dbReference type="Proteomes" id="UP000192678"/>
    </source>
</evidence>
<keyword evidence="8" id="KW-1185">Reference proteome</keyword>
<dbReference type="Pfam" id="PF00085">
    <property type="entry name" value="Thioredoxin"/>
    <property type="match status" value="1"/>
</dbReference>
<evidence type="ECO:0000256" key="2">
    <source>
        <dbReference type="ARBA" id="ARBA00022748"/>
    </source>
</evidence>
<sequence length="383" mass="42528">MTLYFNDMKHTIKKMNILKRIIFAVVLIIPTTIAAAQSKAALTIGDTAPELKYAKWIKGTPVTKYEKDHLYVFEFWATWCGPCKAAMPHLSELAKKYQGKVTFVGVNIWEKTGDKPYESSLPAVTNFVKSVGDKMAYNVIADNNEQHMANKWMIAAGQNGIPSTFLLKNDKVIWIGHPMKLDSIIELSISGKYDMEAFKQEFNGSKIKNEAYMAKFKILEPMMKAFKAKEYDKTLAIIDTLNISDPMISMQANVAKLNVLFAQKKETEALSFSQNWLKDNKGFGGTVAGIIIGIEGLSKKSYLYAADLGKAVLAEEGVVKPLVQHFIATAYDKAGDVKAAVAFEIMAVQGAKDALKEGKFVGSILDSTVTEFEAQLDLYKKKL</sequence>
<feature type="chain" id="PRO_5012845612" evidence="5">
    <location>
        <begin position="37"/>
        <end position="383"/>
    </location>
</feature>
<keyword evidence="3" id="KW-1015">Disulfide bond</keyword>
<dbReference type="GO" id="GO:0017004">
    <property type="term" value="P:cytochrome complex assembly"/>
    <property type="evidence" value="ECO:0007669"/>
    <property type="project" value="UniProtKB-KW"/>
</dbReference>
<evidence type="ECO:0000259" key="6">
    <source>
        <dbReference type="PROSITE" id="PS51352"/>
    </source>
</evidence>
<dbReference type="AlphaFoldDB" id="A0A1W2DSJ4"/>
<keyword evidence="4" id="KW-0676">Redox-active center</keyword>
<feature type="signal peptide" evidence="5">
    <location>
        <begin position="1"/>
        <end position="36"/>
    </location>
</feature>
<dbReference type="InterPro" id="IPR013766">
    <property type="entry name" value="Thioredoxin_domain"/>
</dbReference>
<proteinExistence type="predicted"/>
<dbReference type="Proteomes" id="UP000192678">
    <property type="component" value="Unassembled WGS sequence"/>
</dbReference>
<dbReference type="PANTHER" id="PTHR42852:SF6">
    <property type="entry name" value="THIOL:DISULFIDE INTERCHANGE PROTEIN DSBE"/>
    <property type="match status" value="1"/>
</dbReference>
<organism evidence="7 8">
    <name type="scientific">Pedobacter nyackensis</name>
    <dbReference type="NCBI Taxonomy" id="475255"/>
    <lineage>
        <taxon>Bacteria</taxon>
        <taxon>Pseudomonadati</taxon>
        <taxon>Bacteroidota</taxon>
        <taxon>Sphingobacteriia</taxon>
        <taxon>Sphingobacteriales</taxon>
        <taxon>Sphingobacteriaceae</taxon>
        <taxon>Pedobacter</taxon>
    </lineage>
</organism>
<name>A0A1W2DSJ4_9SPHI</name>
<dbReference type="GO" id="GO:0030313">
    <property type="term" value="C:cell envelope"/>
    <property type="evidence" value="ECO:0007669"/>
    <property type="project" value="UniProtKB-SubCell"/>
</dbReference>
<dbReference type="CDD" id="cd02966">
    <property type="entry name" value="TlpA_like_family"/>
    <property type="match status" value="1"/>
</dbReference>
<dbReference type="Gene3D" id="3.40.30.10">
    <property type="entry name" value="Glutaredoxin"/>
    <property type="match status" value="1"/>
</dbReference>
<protein>
    <submittedName>
        <fullName evidence="7">Thioredoxin</fullName>
    </submittedName>
</protein>
<dbReference type="InterPro" id="IPR050553">
    <property type="entry name" value="Thioredoxin_ResA/DsbE_sf"/>
</dbReference>
<comment type="subcellular location">
    <subcellularLocation>
        <location evidence="1">Cell envelope</location>
    </subcellularLocation>
</comment>
<dbReference type="EMBL" id="FWYB01000008">
    <property type="protein sequence ID" value="SMD00431.1"/>
    <property type="molecule type" value="Genomic_DNA"/>
</dbReference>
<keyword evidence="2" id="KW-0201">Cytochrome c-type biogenesis</keyword>
<dbReference type="PROSITE" id="PS51352">
    <property type="entry name" value="THIOREDOXIN_2"/>
    <property type="match status" value="1"/>
</dbReference>
<dbReference type="InterPro" id="IPR036249">
    <property type="entry name" value="Thioredoxin-like_sf"/>
</dbReference>
<evidence type="ECO:0000256" key="5">
    <source>
        <dbReference type="SAM" id="SignalP"/>
    </source>
</evidence>
<evidence type="ECO:0000313" key="7">
    <source>
        <dbReference type="EMBL" id="SMD00431.1"/>
    </source>
</evidence>
<dbReference type="STRING" id="475255.SAMN04488101_10832"/>
<dbReference type="SUPFAM" id="SSF52833">
    <property type="entry name" value="Thioredoxin-like"/>
    <property type="match status" value="1"/>
</dbReference>
<feature type="domain" description="Thioredoxin" evidence="6">
    <location>
        <begin position="42"/>
        <end position="208"/>
    </location>
</feature>
<evidence type="ECO:0000256" key="3">
    <source>
        <dbReference type="ARBA" id="ARBA00023157"/>
    </source>
</evidence>
<evidence type="ECO:0000256" key="1">
    <source>
        <dbReference type="ARBA" id="ARBA00004196"/>
    </source>
</evidence>
<gene>
    <name evidence="7" type="ORF">SAMN04488101_10832</name>
</gene>
<keyword evidence="5" id="KW-0732">Signal</keyword>
<reference evidence="7 8" key="1">
    <citation type="submission" date="2017-04" db="EMBL/GenBank/DDBJ databases">
        <authorList>
            <person name="Afonso C.L."/>
            <person name="Miller P.J."/>
            <person name="Scott M.A."/>
            <person name="Spackman E."/>
            <person name="Goraichik I."/>
            <person name="Dimitrov K.M."/>
            <person name="Suarez D.L."/>
            <person name="Swayne D.E."/>
        </authorList>
    </citation>
    <scope>NUCLEOTIDE SEQUENCE [LARGE SCALE GENOMIC DNA]</scope>
    <source>
        <strain evidence="7 8">DSM 19625</strain>
    </source>
</reference>
<accession>A0A1W2DSJ4</accession>